<protein>
    <submittedName>
        <fullName evidence="11">Mechanosensitive ion channel</fullName>
    </submittedName>
</protein>
<dbReference type="Gene3D" id="3.30.70.100">
    <property type="match status" value="1"/>
</dbReference>
<gene>
    <name evidence="11" type="ORF">FYJ85_21605</name>
</gene>
<dbReference type="AlphaFoldDB" id="A0A844GBQ0"/>
<feature type="transmembrane region" description="Helical" evidence="7">
    <location>
        <begin position="392"/>
        <end position="411"/>
    </location>
</feature>
<dbReference type="EMBL" id="VUNS01000044">
    <property type="protein sequence ID" value="MST99629.1"/>
    <property type="molecule type" value="Genomic_DNA"/>
</dbReference>
<reference evidence="11 12" key="1">
    <citation type="submission" date="2019-08" db="EMBL/GenBank/DDBJ databases">
        <title>In-depth cultivation of the pig gut microbiome towards novel bacterial diversity and tailored functional studies.</title>
        <authorList>
            <person name="Wylensek D."/>
            <person name="Hitch T.C.A."/>
            <person name="Clavel T."/>
        </authorList>
    </citation>
    <scope>NUCLEOTIDE SEQUENCE [LARGE SCALE GENOMIC DNA]</scope>
    <source>
        <strain evidence="11 12">BBE-744-WT-12</strain>
    </source>
</reference>
<feature type="transmembrane region" description="Helical" evidence="7">
    <location>
        <begin position="367"/>
        <end position="386"/>
    </location>
</feature>
<comment type="subcellular location">
    <subcellularLocation>
        <location evidence="1">Cell membrane</location>
        <topology evidence="1">Multi-pass membrane protein</topology>
    </subcellularLocation>
</comment>
<sequence length="800" mass="91102">MRMVLLFVFLFFAACSGLAAGQENAAVGNGGPPAEEKAAQPGGDSFSLERIEDWNFILSRLDSQITRAEQVLDGYQGSFRNIEGEYRKFYDSIALQADELRFLLSISTPQDVFETTLRCQQIDDLNLIFRKRYRVIRMYRDGSAQLTARTESIRSELDRMKRLPQYSRYSGRIEQVAAKYQAFRDRAGRITRQLDELLAPELDRMLETLVREAARVRTETIDNVFFSRQAAYWQLFPSQKQILAYWYYTAVDEKQFSGGDEWAGDLICFMLIFIPLLLLFVYGGPRWFYPWLLRQTRFPDMYRKSNLFFFSGLLMVLALALYFVQFRTELSYSAQVYQFSQTIGALAMLCIALAFRMERGMMRRTILLYLPFILQNFLASTLFALVMPYQPLMLIAVPLNLLTAVWALFMLRRGGYAAFDCVLGWLALGVAVLETLLITLGFLYIGFTMMLTGFVVLGLFQAAIAASRMILTRIAEHAESRMSNIILRHLAFPLVWFGVCGIVIGNISSTYHLRSWLNHWARMQINVYNFLSFSVTDLLTISIVLLVLLFLLAMAKYLIFQRFENSSDLGMVSSFVTLGSYIVWALFGVFVLLILEVKYSSLLVILGGFSVGFGFALKEVLENFISGIILLVGQQVRPGDEIEFDGLYAKVKAVSFRATVIETFDGSVITLPNTNVLSKDFRNWTRRGSRMRRDLHVGVAYGSDLKLVRQTLLDAAAALPSIYRQPPPEVYCSEFQESAIDFTLRVWVRTGAQVIVLSTLREKVAELFDERGISIPFNQLDLHVEGPVRLEHAGAEVKAP</sequence>
<evidence type="ECO:0000256" key="1">
    <source>
        <dbReference type="ARBA" id="ARBA00004651"/>
    </source>
</evidence>
<dbReference type="GO" id="GO:0005886">
    <property type="term" value="C:plasma membrane"/>
    <property type="evidence" value="ECO:0007669"/>
    <property type="project" value="UniProtKB-SubCell"/>
</dbReference>
<feature type="transmembrane region" description="Helical" evidence="7">
    <location>
        <begin position="599"/>
        <end position="617"/>
    </location>
</feature>
<dbReference type="GO" id="GO:0008381">
    <property type="term" value="F:mechanosensitive monoatomic ion channel activity"/>
    <property type="evidence" value="ECO:0007669"/>
    <property type="project" value="UniProtKB-ARBA"/>
</dbReference>
<feature type="transmembrane region" description="Helical" evidence="7">
    <location>
        <begin position="336"/>
        <end position="355"/>
    </location>
</feature>
<dbReference type="InterPro" id="IPR006685">
    <property type="entry name" value="MscS_channel_2nd"/>
</dbReference>
<feature type="transmembrane region" description="Helical" evidence="7">
    <location>
        <begin position="491"/>
        <end position="513"/>
    </location>
</feature>
<evidence type="ECO:0000256" key="2">
    <source>
        <dbReference type="ARBA" id="ARBA00008017"/>
    </source>
</evidence>
<evidence type="ECO:0000256" key="4">
    <source>
        <dbReference type="ARBA" id="ARBA00022692"/>
    </source>
</evidence>
<dbReference type="InterPro" id="IPR049278">
    <property type="entry name" value="MS_channel_C"/>
</dbReference>
<feature type="signal peptide" evidence="8">
    <location>
        <begin position="1"/>
        <end position="19"/>
    </location>
</feature>
<keyword evidence="8" id="KW-0732">Signal</keyword>
<feature type="transmembrane region" description="Helical" evidence="7">
    <location>
        <begin position="451"/>
        <end position="471"/>
    </location>
</feature>
<accession>A0A844GBQ0</accession>
<organism evidence="11 12">
    <name type="scientific">Victivallis lenta</name>
    <dbReference type="NCBI Taxonomy" id="2606640"/>
    <lineage>
        <taxon>Bacteria</taxon>
        <taxon>Pseudomonadati</taxon>
        <taxon>Lentisphaerota</taxon>
        <taxon>Lentisphaeria</taxon>
        <taxon>Victivallales</taxon>
        <taxon>Victivallaceae</taxon>
        <taxon>Victivallis</taxon>
    </lineage>
</organism>
<feature type="domain" description="Mechanosensitive ion channel MscS" evidence="9">
    <location>
        <begin position="620"/>
        <end position="686"/>
    </location>
</feature>
<dbReference type="PANTHER" id="PTHR30347:SF1">
    <property type="entry name" value="MECHANOSENSITIVE CHANNEL MSCK"/>
    <property type="match status" value="1"/>
</dbReference>
<feature type="transmembrane region" description="Helical" evidence="7">
    <location>
        <begin position="305"/>
        <end position="324"/>
    </location>
</feature>
<evidence type="ECO:0000256" key="7">
    <source>
        <dbReference type="SAM" id="Phobius"/>
    </source>
</evidence>
<feature type="chain" id="PRO_5032499169" evidence="8">
    <location>
        <begin position="20"/>
        <end position="800"/>
    </location>
</feature>
<comment type="similarity">
    <text evidence="2">Belongs to the MscS (TC 1.A.23) family.</text>
</comment>
<feature type="transmembrane region" description="Helical" evidence="7">
    <location>
        <begin position="262"/>
        <end position="284"/>
    </location>
</feature>
<dbReference type="SUPFAM" id="SSF50182">
    <property type="entry name" value="Sm-like ribonucleoproteins"/>
    <property type="match status" value="1"/>
</dbReference>
<dbReference type="Gene3D" id="2.30.30.60">
    <property type="match status" value="1"/>
</dbReference>
<proteinExistence type="inferred from homology"/>
<evidence type="ECO:0000313" key="11">
    <source>
        <dbReference type="EMBL" id="MST99629.1"/>
    </source>
</evidence>
<dbReference type="PROSITE" id="PS51257">
    <property type="entry name" value="PROKAR_LIPOPROTEIN"/>
    <property type="match status" value="1"/>
</dbReference>
<dbReference type="InterPro" id="IPR023408">
    <property type="entry name" value="MscS_beta-dom_sf"/>
</dbReference>
<evidence type="ECO:0000259" key="10">
    <source>
        <dbReference type="Pfam" id="PF21082"/>
    </source>
</evidence>
<dbReference type="SUPFAM" id="SSF82861">
    <property type="entry name" value="Mechanosensitive channel protein MscS (YggB), transmembrane region"/>
    <property type="match status" value="1"/>
</dbReference>
<evidence type="ECO:0000256" key="3">
    <source>
        <dbReference type="ARBA" id="ARBA00022475"/>
    </source>
</evidence>
<evidence type="ECO:0000259" key="9">
    <source>
        <dbReference type="Pfam" id="PF00924"/>
    </source>
</evidence>
<name>A0A844GBQ0_9BACT</name>
<dbReference type="InterPro" id="IPR052702">
    <property type="entry name" value="MscS-like_channel"/>
</dbReference>
<feature type="domain" description="Mechanosensitive ion channel MscS C-terminal" evidence="10">
    <location>
        <begin position="696"/>
        <end position="775"/>
    </location>
</feature>
<keyword evidence="12" id="KW-1185">Reference proteome</keyword>
<evidence type="ECO:0000256" key="8">
    <source>
        <dbReference type="SAM" id="SignalP"/>
    </source>
</evidence>
<dbReference type="Pfam" id="PF21082">
    <property type="entry name" value="MS_channel_3rd"/>
    <property type="match status" value="1"/>
</dbReference>
<dbReference type="Pfam" id="PF00924">
    <property type="entry name" value="MS_channel_2nd"/>
    <property type="match status" value="1"/>
</dbReference>
<dbReference type="InterPro" id="IPR011066">
    <property type="entry name" value="MscS_channel_C_sf"/>
</dbReference>
<keyword evidence="5 7" id="KW-1133">Transmembrane helix</keyword>
<evidence type="ECO:0000256" key="6">
    <source>
        <dbReference type="ARBA" id="ARBA00023136"/>
    </source>
</evidence>
<dbReference type="SUPFAM" id="SSF82689">
    <property type="entry name" value="Mechanosensitive channel protein MscS (YggB), C-terminal domain"/>
    <property type="match status" value="1"/>
</dbReference>
<keyword evidence="3" id="KW-1003">Cell membrane</keyword>
<dbReference type="PANTHER" id="PTHR30347">
    <property type="entry name" value="POTASSIUM CHANNEL RELATED"/>
    <property type="match status" value="1"/>
</dbReference>
<evidence type="ECO:0000313" key="12">
    <source>
        <dbReference type="Proteomes" id="UP000435649"/>
    </source>
</evidence>
<dbReference type="RefSeq" id="WP_154420797.1">
    <property type="nucleotide sequence ID" value="NZ_VUNS01000044.1"/>
</dbReference>
<dbReference type="InterPro" id="IPR011014">
    <property type="entry name" value="MscS_channel_TM-2"/>
</dbReference>
<feature type="transmembrane region" description="Helical" evidence="7">
    <location>
        <begin position="571"/>
        <end position="593"/>
    </location>
</feature>
<dbReference type="Gene3D" id="1.10.287.1260">
    <property type="match status" value="1"/>
</dbReference>
<feature type="transmembrane region" description="Helical" evidence="7">
    <location>
        <begin position="538"/>
        <end position="559"/>
    </location>
</feature>
<dbReference type="InterPro" id="IPR010920">
    <property type="entry name" value="LSM_dom_sf"/>
</dbReference>
<evidence type="ECO:0000256" key="5">
    <source>
        <dbReference type="ARBA" id="ARBA00022989"/>
    </source>
</evidence>
<keyword evidence="4 7" id="KW-0812">Transmembrane</keyword>
<feature type="transmembrane region" description="Helical" evidence="7">
    <location>
        <begin position="423"/>
        <end position="445"/>
    </location>
</feature>
<comment type="caution">
    <text evidence="11">The sequence shown here is derived from an EMBL/GenBank/DDBJ whole genome shotgun (WGS) entry which is preliminary data.</text>
</comment>
<keyword evidence="6 7" id="KW-0472">Membrane</keyword>
<dbReference type="Proteomes" id="UP000435649">
    <property type="component" value="Unassembled WGS sequence"/>
</dbReference>